<evidence type="ECO:0000313" key="2">
    <source>
        <dbReference type="Proteomes" id="UP000829196"/>
    </source>
</evidence>
<name>A0A8T3C4L3_DENNO</name>
<reference evidence="1" key="1">
    <citation type="journal article" date="2022" name="Front. Genet.">
        <title>Chromosome-Scale Assembly of the Dendrobium nobile Genome Provides Insights Into the Molecular Mechanism of the Biosynthesis of the Medicinal Active Ingredient of Dendrobium.</title>
        <authorList>
            <person name="Xu Q."/>
            <person name="Niu S.-C."/>
            <person name="Li K.-L."/>
            <person name="Zheng P.-J."/>
            <person name="Zhang X.-J."/>
            <person name="Jia Y."/>
            <person name="Liu Y."/>
            <person name="Niu Y.-X."/>
            <person name="Yu L.-H."/>
            <person name="Chen D.-F."/>
            <person name="Zhang G.-Q."/>
        </authorList>
    </citation>
    <scope>NUCLEOTIDE SEQUENCE</scope>
    <source>
        <tissue evidence="1">Leaf</tissue>
    </source>
</reference>
<protein>
    <submittedName>
        <fullName evidence="1">Uncharacterized protein</fullName>
    </submittedName>
</protein>
<gene>
    <name evidence="1" type="ORF">KFK09_004643</name>
</gene>
<comment type="caution">
    <text evidence="1">The sequence shown here is derived from an EMBL/GenBank/DDBJ whole genome shotgun (WGS) entry which is preliminary data.</text>
</comment>
<dbReference type="EMBL" id="JAGYWB010000004">
    <property type="protein sequence ID" value="KAI0525250.1"/>
    <property type="molecule type" value="Genomic_DNA"/>
</dbReference>
<dbReference type="Proteomes" id="UP000829196">
    <property type="component" value="Unassembled WGS sequence"/>
</dbReference>
<accession>A0A8T3C4L3</accession>
<proteinExistence type="predicted"/>
<sequence>MGGNIALFYTQNSPARYQLLHVKSQASSYIQCKSIDFFYLQKPKRELIKPPP</sequence>
<keyword evidence="2" id="KW-1185">Reference proteome</keyword>
<evidence type="ECO:0000313" key="1">
    <source>
        <dbReference type="EMBL" id="KAI0525250.1"/>
    </source>
</evidence>
<dbReference type="AlphaFoldDB" id="A0A8T3C4L3"/>
<organism evidence="1 2">
    <name type="scientific">Dendrobium nobile</name>
    <name type="common">Orchid</name>
    <dbReference type="NCBI Taxonomy" id="94219"/>
    <lineage>
        <taxon>Eukaryota</taxon>
        <taxon>Viridiplantae</taxon>
        <taxon>Streptophyta</taxon>
        <taxon>Embryophyta</taxon>
        <taxon>Tracheophyta</taxon>
        <taxon>Spermatophyta</taxon>
        <taxon>Magnoliopsida</taxon>
        <taxon>Liliopsida</taxon>
        <taxon>Asparagales</taxon>
        <taxon>Orchidaceae</taxon>
        <taxon>Epidendroideae</taxon>
        <taxon>Malaxideae</taxon>
        <taxon>Dendrobiinae</taxon>
        <taxon>Dendrobium</taxon>
    </lineage>
</organism>